<dbReference type="AlphaFoldDB" id="D1AQX7"/>
<dbReference type="InterPro" id="IPR009051">
    <property type="entry name" value="Helical_ferredxn"/>
</dbReference>
<dbReference type="Gene3D" id="2.40.30.10">
    <property type="entry name" value="Translation factors"/>
    <property type="match status" value="1"/>
</dbReference>
<dbReference type="NCBIfam" id="TIGR01316">
    <property type="entry name" value="gltA"/>
    <property type="match status" value="1"/>
</dbReference>
<dbReference type="InterPro" id="IPR017938">
    <property type="entry name" value="Riboflavin_synthase-like_b-brl"/>
</dbReference>
<proteinExistence type="predicted"/>
<dbReference type="SUPFAM" id="SSF52343">
    <property type="entry name" value="Ferredoxin reductase-like, C-terminal NADP-linked domain"/>
    <property type="match status" value="1"/>
</dbReference>
<dbReference type="PANTHER" id="PTHR42783">
    <property type="entry name" value="GLUTAMATE SYNTHASE [NADPH] SMALL CHAIN"/>
    <property type="match status" value="1"/>
</dbReference>
<reference evidence="3" key="1">
    <citation type="submission" date="2009-09" db="EMBL/GenBank/DDBJ databases">
        <title>The complete chromosome of Sebaldella termitidis ATCC 33386.</title>
        <authorList>
            <consortium name="US DOE Joint Genome Institute (JGI-PGF)"/>
            <person name="Lucas S."/>
            <person name="Copeland A."/>
            <person name="Lapidus A."/>
            <person name="Glavina del Rio T."/>
            <person name="Dalin E."/>
            <person name="Tice H."/>
            <person name="Bruce D."/>
            <person name="Goodwin L."/>
            <person name="Pitluck S."/>
            <person name="Kyrpides N."/>
            <person name="Mavromatis K."/>
            <person name="Ivanova N."/>
            <person name="Mikhailova N."/>
            <person name="Sims D."/>
            <person name="Meincke L."/>
            <person name="Brettin T."/>
            <person name="Detter J.C."/>
            <person name="Han C."/>
            <person name="Larimer F."/>
            <person name="Land M."/>
            <person name="Hauser L."/>
            <person name="Markowitz V."/>
            <person name="Cheng J.F."/>
            <person name="Hugenholtz P."/>
            <person name="Woyke T."/>
            <person name="Wu D."/>
            <person name="Eisen J.A."/>
        </authorList>
    </citation>
    <scope>NUCLEOTIDE SEQUENCE [LARGE SCALE GENOMIC DNA]</scope>
    <source>
        <strain evidence="3">ATCC 33386 / NCTC 11300</strain>
    </source>
</reference>
<sequence>MYKIVEKRILAPSIFLMDIEAPRVAQSAEPGQFIILIADEKGERIPLTICDYDREKGLVTIVIQTIGNSTRELFDYEAGDYFHDFVGPLGNPSDFIHENIDELKKKNILFVAGGLGTAPVYPQVKWLHENGVNVDVIIGAKNKEAVIMEEEMKKVAKDVYVTTDDGSYGYKGLVTDVLKDLVQVQGKKYDVVVAIGPMIMMKFVSILTKELDIPTIVSLNPIMVDGTGMCGACRVTVGGEVKFACVDGPEFDAHKVNFDEALRRQTMYKTVEGRIQLKQEEKGTHHREGCGCDSMKIDVPFDKKKKTEDIVQPAEERVTNFSEVSLGYTKELAMQEATRCLNCKNPRCVDNCPVNVQIPQFIMEVKAGNFEKAAEIILETNALPAVCGRVCPQEDQCEGSCVVGIKNEPVGIGRLERFVADYVREKNITFPSKIVKNGKKVAVIGSGPSGIACAGDLAKSGYDVTIFEALHEPGGVLVYGIPEFRLPKEQVVKPEIQGVMDLGVKIETDVVVGKTLTIDDMLGKEGFEAVYIASGAGLPNFMHIKGENSNGVLSANELLTRSNLMKAFDESYKTPIKLGKKVAVVGAGNVAMDAARTALRLGSEVYIVYRRSEEECPARAEELEHAKEEGIKFLFLNNPVEILADESGWVNGMKCIKMELGEPDDSGRRRPVEVPGSEFILDVDTVIMSIGTSPNPLISRTTPGLELNRWKCIVADEETGKTTKDRVYAGGDAVTGAATVILAMGAGKKAAKAIDEFLKEN</sequence>
<dbReference type="SUPFAM" id="SSF51971">
    <property type="entry name" value="Nucleotide-binding domain"/>
    <property type="match status" value="1"/>
</dbReference>
<dbReference type="STRING" id="526218.Sterm_0793"/>
<dbReference type="InterPro" id="IPR017927">
    <property type="entry name" value="FAD-bd_FR_type"/>
</dbReference>
<dbReference type="PRINTS" id="PR00419">
    <property type="entry name" value="ADXRDTASE"/>
</dbReference>
<name>D1AQX7_SEBTE</name>
<dbReference type="Pfam" id="PF10418">
    <property type="entry name" value="DHODB_Fe-S_bind"/>
    <property type="match status" value="1"/>
</dbReference>
<dbReference type="Pfam" id="PF07992">
    <property type="entry name" value="Pyr_redox_2"/>
    <property type="match status" value="1"/>
</dbReference>
<dbReference type="NCBIfam" id="NF009414">
    <property type="entry name" value="PRK12778.1"/>
    <property type="match status" value="1"/>
</dbReference>
<dbReference type="InterPro" id="IPR001433">
    <property type="entry name" value="OxRdtase_FAD/NAD-bd"/>
</dbReference>
<dbReference type="SUPFAM" id="SSF46548">
    <property type="entry name" value="alpha-helical ferredoxin"/>
    <property type="match status" value="1"/>
</dbReference>
<accession>D1AQX7</accession>
<dbReference type="HOGENOM" id="CLU_011095_0_1_0"/>
<dbReference type="InterPro" id="IPR023753">
    <property type="entry name" value="FAD/NAD-binding_dom"/>
</dbReference>
<dbReference type="GO" id="GO:0016491">
    <property type="term" value="F:oxidoreductase activity"/>
    <property type="evidence" value="ECO:0007669"/>
    <property type="project" value="InterPro"/>
</dbReference>
<dbReference type="eggNOG" id="COG0493">
    <property type="taxonomic scope" value="Bacteria"/>
</dbReference>
<evidence type="ECO:0000313" key="2">
    <source>
        <dbReference type="EMBL" id="ACZ07665.1"/>
    </source>
</evidence>
<dbReference type="Gene3D" id="3.50.50.60">
    <property type="entry name" value="FAD/NAD(P)-binding domain"/>
    <property type="match status" value="2"/>
</dbReference>
<dbReference type="GO" id="GO:0051536">
    <property type="term" value="F:iron-sulfur cluster binding"/>
    <property type="evidence" value="ECO:0007669"/>
    <property type="project" value="InterPro"/>
</dbReference>
<dbReference type="KEGG" id="str:Sterm_0793"/>
<dbReference type="InterPro" id="IPR028261">
    <property type="entry name" value="DPD_II"/>
</dbReference>
<dbReference type="InterPro" id="IPR006004">
    <property type="entry name" value="SudA-like"/>
</dbReference>
<dbReference type="NCBIfam" id="NF004862">
    <property type="entry name" value="PRK06222.1"/>
    <property type="match status" value="1"/>
</dbReference>
<evidence type="ECO:0000259" key="1">
    <source>
        <dbReference type="PROSITE" id="PS51384"/>
    </source>
</evidence>
<dbReference type="PROSITE" id="PS51384">
    <property type="entry name" value="FAD_FR"/>
    <property type="match status" value="1"/>
</dbReference>
<dbReference type="RefSeq" id="WP_012860261.1">
    <property type="nucleotide sequence ID" value="NC_013517.1"/>
</dbReference>
<reference evidence="2 3" key="2">
    <citation type="journal article" date="2010" name="Stand. Genomic Sci.">
        <title>Complete genome sequence of Sebaldella termitidis type strain (NCTC 11300).</title>
        <authorList>
            <person name="Harmon-Smith M."/>
            <person name="Celia L."/>
            <person name="Chertkov O."/>
            <person name="Lapidus A."/>
            <person name="Copeland A."/>
            <person name="Glavina Del Rio T."/>
            <person name="Nolan M."/>
            <person name="Lucas S."/>
            <person name="Tice H."/>
            <person name="Cheng J.F."/>
            <person name="Han C."/>
            <person name="Detter J.C."/>
            <person name="Bruce D."/>
            <person name="Goodwin L."/>
            <person name="Pitluck S."/>
            <person name="Pati A."/>
            <person name="Liolios K."/>
            <person name="Ivanova N."/>
            <person name="Mavromatis K."/>
            <person name="Mikhailova N."/>
            <person name="Chen A."/>
            <person name="Palaniappan K."/>
            <person name="Land M."/>
            <person name="Hauser L."/>
            <person name="Chang Y.J."/>
            <person name="Jeffries C.D."/>
            <person name="Brettin T."/>
            <person name="Goker M."/>
            <person name="Beck B."/>
            <person name="Bristow J."/>
            <person name="Eisen J.A."/>
            <person name="Markowitz V."/>
            <person name="Hugenholtz P."/>
            <person name="Kyrpides N.C."/>
            <person name="Klenk H.P."/>
            <person name="Chen F."/>
        </authorList>
    </citation>
    <scope>NUCLEOTIDE SEQUENCE [LARGE SCALE GENOMIC DNA]</scope>
    <source>
        <strain evidence="3">ATCC 33386 / NCTC 11300</strain>
    </source>
</reference>
<dbReference type="CDD" id="cd06219">
    <property type="entry name" value="DHOD_e_trans_like1"/>
    <property type="match status" value="1"/>
</dbReference>
<keyword evidence="3" id="KW-1185">Reference proteome</keyword>
<dbReference type="PANTHER" id="PTHR42783:SF3">
    <property type="entry name" value="GLUTAMATE SYNTHASE [NADPH] SMALL CHAIN-RELATED"/>
    <property type="match status" value="1"/>
</dbReference>
<dbReference type="Pfam" id="PF14691">
    <property type="entry name" value="Fer4_20"/>
    <property type="match status" value="1"/>
</dbReference>
<evidence type="ECO:0000313" key="3">
    <source>
        <dbReference type="Proteomes" id="UP000000845"/>
    </source>
</evidence>
<dbReference type="Pfam" id="PF00175">
    <property type="entry name" value="NAD_binding_1"/>
    <property type="match status" value="1"/>
</dbReference>
<dbReference type="Gene3D" id="1.10.1060.10">
    <property type="entry name" value="Alpha-helical ferredoxin"/>
    <property type="match status" value="1"/>
</dbReference>
<dbReference type="InterPro" id="IPR019480">
    <property type="entry name" value="Dihydroorotate_DH_Fe-S-bd"/>
</dbReference>
<gene>
    <name evidence="2" type="ordered locus">Sterm_0793</name>
</gene>
<dbReference type="eggNOG" id="COG0543">
    <property type="taxonomic scope" value="Bacteria"/>
</dbReference>
<dbReference type="Gene3D" id="3.40.50.80">
    <property type="entry name" value="Nucleotide-binding domain of ferredoxin-NADP reductase (FNR) module"/>
    <property type="match status" value="1"/>
</dbReference>
<dbReference type="EMBL" id="CP001739">
    <property type="protein sequence ID" value="ACZ07665.1"/>
    <property type="molecule type" value="Genomic_DNA"/>
</dbReference>
<organism evidence="2 3">
    <name type="scientific">Sebaldella termitidis (strain ATCC 33386 / NCTC 11300)</name>
    <dbReference type="NCBI Taxonomy" id="526218"/>
    <lineage>
        <taxon>Bacteria</taxon>
        <taxon>Fusobacteriati</taxon>
        <taxon>Fusobacteriota</taxon>
        <taxon>Fusobacteriia</taxon>
        <taxon>Fusobacteriales</taxon>
        <taxon>Leptotrichiaceae</taxon>
        <taxon>Sebaldella</taxon>
    </lineage>
</organism>
<protein>
    <submittedName>
        <fullName evidence="2">Glutamate synthase (NADPH), homotetrameric</fullName>
    </submittedName>
</protein>
<dbReference type="InterPro" id="IPR036188">
    <property type="entry name" value="FAD/NAD-bd_sf"/>
</dbReference>
<dbReference type="InterPro" id="IPR039261">
    <property type="entry name" value="FNR_nucleotide-bd"/>
</dbReference>
<feature type="domain" description="FAD-binding FR-type" evidence="1">
    <location>
        <begin position="1"/>
        <end position="95"/>
    </location>
</feature>
<dbReference type="SUPFAM" id="SSF63380">
    <property type="entry name" value="Riboflavin synthase domain-like"/>
    <property type="match status" value="1"/>
</dbReference>
<dbReference type="Proteomes" id="UP000000845">
    <property type="component" value="Chromosome"/>
</dbReference>